<comment type="caution">
    <text evidence="1">The sequence shown here is derived from an EMBL/GenBank/DDBJ whole genome shotgun (WGS) entry which is preliminary data.</text>
</comment>
<reference evidence="1 2" key="1">
    <citation type="submission" date="2022-06" db="EMBL/GenBank/DDBJ databases">
        <title>Janthinobacterium kumbetensis sp. nov., isolated from spring water in Turkey.</title>
        <authorList>
            <person name="Inan Bektas K."/>
            <person name="Belduz A.A."/>
            <person name="Canakci S."/>
            <person name="Nalcaoglu A."/>
            <person name="Ceylan E."/>
            <person name="Kati H."/>
        </authorList>
    </citation>
    <scope>NUCLEOTIDE SEQUENCE [LARGE SCALE GENOMIC DNA]</scope>
    <source>
        <strain evidence="1 2">GK</strain>
    </source>
</reference>
<dbReference type="EMBL" id="JAMQGR010000004">
    <property type="protein sequence ID" value="MCM2566923.1"/>
    <property type="molecule type" value="Genomic_DNA"/>
</dbReference>
<protein>
    <submittedName>
        <fullName evidence="1">Uncharacterized protein</fullName>
    </submittedName>
</protein>
<name>A0ABT0WSL6_9BURK</name>
<sequence>MTAISLPVFQPTTRSALSIARTFATRSCSWDIPERGSMPITIDIDLSGRPGVPAGWLFFIQYGDGAATVARKNHPSVFINGVTYA</sequence>
<organism evidence="1 2">
    <name type="scientific">Janthinobacterium kumbetense</name>
    <dbReference type="NCBI Taxonomy" id="2950280"/>
    <lineage>
        <taxon>Bacteria</taxon>
        <taxon>Pseudomonadati</taxon>
        <taxon>Pseudomonadota</taxon>
        <taxon>Betaproteobacteria</taxon>
        <taxon>Burkholderiales</taxon>
        <taxon>Oxalobacteraceae</taxon>
        <taxon>Janthinobacterium</taxon>
    </lineage>
</organism>
<proteinExistence type="predicted"/>
<gene>
    <name evidence="1" type="ORF">NCG91_15060</name>
</gene>
<accession>A0ABT0WSL6</accession>
<dbReference type="RefSeq" id="WP_150131050.1">
    <property type="nucleotide sequence ID" value="NZ_JAMQGR010000004.1"/>
</dbReference>
<evidence type="ECO:0000313" key="1">
    <source>
        <dbReference type="EMBL" id="MCM2566923.1"/>
    </source>
</evidence>
<keyword evidence="2" id="KW-1185">Reference proteome</keyword>
<dbReference type="Proteomes" id="UP001202243">
    <property type="component" value="Unassembled WGS sequence"/>
</dbReference>
<evidence type="ECO:0000313" key="2">
    <source>
        <dbReference type="Proteomes" id="UP001202243"/>
    </source>
</evidence>